<dbReference type="CDD" id="cd04730">
    <property type="entry name" value="NPD_like"/>
    <property type="match status" value="1"/>
</dbReference>
<evidence type="ECO:0000256" key="2">
    <source>
        <dbReference type="ARBA" id="ARBA00009881"/>
    </source>
</evidence>
<evidence type="ECO:0000256" key="3">
    <source>
        <dbReference type="ARBA" id="ARBA00022575"/>
    </source>
</evidence>
<keyword evidence="3" id="KW-0216">Detoxification</keyword>
<gene>
    <name evidence="10" type="ORF">H9830_07650</name>
</gene>
<dbReference type="GO" id="GO:0018580">
    <property type="term" value="F:nitronate monooxygenase activity"/>
    <property type="evidence" value="ECO:0007669"/>
    <property type="project" value="InterPro"/>
</dbReference>
<keyword evidence="5" id="KW-0288">FMN</keyword>
<dbReference type="SUPFAM" id="SSF51412">
    <property type="entry name" value="Inosine monophosphate dehydrogenase (IMPDH)"/>
    <property type="match status" value="1"/>
</dbReference>
<comment type="similarity">
    <text evidence="2">Belongs to the nitronate monooxygenase family. NMO class I subfamily.</text>
</comment>
<accession>A0A9D1YW70</accession>
<keyword evidence="6" id="KW-0560">Oxidoreductase</keyword>
<dbReference type="Gene3D" id="3.20.20.70">
    <property type="entry name" value="Aldolase class I"/>
    <property type="match status" value="1"/>
</dbReference>
<name>A0A9D1YW70_9MICO</name>
<evidence type="ECO:0000256" key="5">
    <source>
        <dbReference type="ARBA" id="ARBA00022643"/>
    </source>
</evidence>
<proteinExistence type="inferred from homology"/>
<dbReference type="InterPro" id="IPR004136">
    <property type="entry name" value="NMO"/>
</dbReference>
<dbReference type="InterPro" id="IPR013785">
    <property type="entry name" value="Aldolase_TIM"/>
</dbReference>
<dbReference type="Pfam" id="PF03060">
    <property type="entry name" value="NMO"/>
    <property type="match status" value="1"/>
</dbReference>
<organism evidence="10 11">
    <name type="scientific">Candidatus Agrococcus pullicola</name>
    <dbReference type="NCBI Taxonomy" id="2838429"/>
    <lineage>
        <taxon>Bacteria</taxon>
        <taxon>Bacillati</taxon>
        <taxon>Actinomycetota</taxon>
        <taxon>Actinomycetes</taxon>
        <taxon>Micrococcales</taxon>
        <taxon>Microbacteriaceae</taxon>
        <taxon>Agrococcus</taxon>
    </lineage>
</organism>
<reference evidence="10" key="1">
    <citation type="journal article" date="2021" name="PeerJ">
        <title>Extensive microbial diversity within the chicken gut microbiome revealed by metagenomics and culture.</title>
        <authorList>
            <person name="Gilroy R."/>
            <person name="Ravi A."/>
            <person name="Getino M."/>
            <person name="Pursley I."/>
            <person name="Horton D.L."/>
            <person name="Alikhan N.F."/>
            <person name="Baker D."/>
            <person name="Gharbi K."/>
            <person name="Hall N."/>
            <person name="Watson M."/>
            <person name="Adriaenssens E.M."/>
            <person name="Foster-Nyarko E."/>
            <person name="Jarju S."/>
            <person name="Secka A."/>
            <person name="Antonio M."/>
            <person name="Oren A."/>
            <person name="Chaudhuri R.R."/>
            <person name="La Ragione R."/>
            <person name="Hildebrand F."/>
            <person name="Pallen M.J."/>
        </authorList>
    </citation>
    <scope>NUCLEOTIDE SEQUENCE</scope>
    <source>
        <strain evidence="10">ChiGjej1B1-98</strain>
    </source>
</reference>
<evidence type="ECO:0000256" key="8">
    <source>
        <dbReference type="ARBA" id="ARBA00031155"/>
    </source>
</evidence>
<evidence type="ECO:0000313" key="11">
    <source>
        <dbReference type="Proteomes" id="UP000824005"/>
    </source>
</evidence>
<protein>
    <recommendedName>
        <fullName evidence="8">Propionate 3-nitronate monooxygenase</fullName>
    </recommendedName>
</protein>
<evidence type="ECO:0000256" key="1">
    <source>
        <dbReference type="ARBA" id="ARBA00001917"/>
    </source>
</evidence>
<dbReference type="AlphaFoldDB" id="A0A9D1YW70"/>
<evidence type="ECO:0000313" key="10">
    <source>
        <dbReference type="EMBL" id="HIY66135.1"/>
    </source>
</evidence>
<evidence type="ECO:0000256" key="4">
    <source>
        <dbReference type="ARBA" id="ARBA00022630"/>
    </source>
</evidence>
<dbReference type="PANTHER" id="PTHR42747:SF3">
    <property type="entry name" value="NITRONATE MONOOXYGENASE-RELATED"/>
    <property type="match status" value="1"/>
</dbReference>
<dbReference type="GO" id="GO:0009636">
    <property type="term" value="P:response to toxic substance"/>
    <property type="evidence" value="ECO:0007669"/>
    <property type="project" value="UniProtKB-KW"/>
</dbReference>
<dbReference type="PANTHER" id="PTHR42747">
    <property type="entry name" value="NITRONATE MONOOXYGENASE-RELATED"/>
    <property type="match status" value="1"/>
</dbReference>
<reference evidence="10" key="2">
    <citation type="submission" date="2021-04" db="EMBL/GenBank/DDBJ databases">
        <authorList>
            <person name="Gilroy R."/>
        </authorList>
    </citation>
    <scope>NUCLEOTIDE SEQUENCE</scope>
    <source>
        <strain evidence="10">ChiGjej1B1-98</strain>
    </source>
</reference>
<dbReference type="EMBL" id="DXDC01000225">
    <property type="protein sequence ID" value="HIY66135.1"/>
    <property type="molecule type" value="Genomic_DNA"/>
</dbReference>
<keyword evidence="4" id="KW-0285">Flavoprotein</keyword>
<keyword evidence="7 10" id="KW-0503">Monooxygenase</keyword>
<dbReference type="Proteomes" id="UP000824005">
    <property type="component" value="Unassembled WGS sequence"/>
</dbReference>
<evidence type="ECO:0000256" key="6">
    <source>
        <dbReference type="ARBA" id="ARBA00023002"/>
    </source>
</evidence>
<comment type="caution">
    <text evidence="10">The sequence shown here is derived from an EMBL/GenBank/DDBJ whole genome shotgun (WGS) entry which is preliminary data.</text>
</comment>
<comment type="catalytic activity">
    <reaction evidence="9">
        <text>3 propionate 3-nitronate + 3 O2 + H2O = 3 3-oxopropanoate + 2 nitrate + nitrite + H2O2 + 3 H(+)</text>
        <dbReference type="Rhea" id="RHEA:57332"/>
        <dbReference type="ChEBI" id="CHEBI:15377"/>
        <dbReference type="ChEBI" id="CHEBI:15378"/>
        <dbReference type="ChEBI" id="CHEBI:15379"/>
        <dbReference type="ChEBI" id="CHEBI:16240"/>
        <dbReference type="ChEBI" id="CHEBI:16301"/>
        <dbReference type="ChEBI" id="CHEBI:17632"/>
        <dbReference type="ChEBI" id="CHEBI:33190"/>
        <dbReference type="ChEBI" id="CHEBI:136067"/>
    </reaction>
</comment>
<sequence>MSIADLLARKVWLAPMAGGVTTVDLAVAVGDAGAMPVLAAGYLSADAVTAELASYRQRSTAPVGVNVFTPQPPTVSSEQLRRYSELLAPVAERLGSRLGEPVHDDDEYSGKIDALVEASPELVTFTFGLPSEQDVARLHNVDVTVGITVTCVEEGRRALEVGADVLIAQAASAGGHRSTHDPLRKPGRETVAELLYGLTPLDAPVVVAGGIVDAVGVEAALWGGAAAVSCGTAFLLAEEAGTSGVHRQALQDARFSSTVVTRAFTGRPARALSNAWTRLGVDAPAGYPDVHWLTRDLRRAAAHHCNPDWVHLWAGERWQDIRAAPAAAIADHLLSGGR</sequence>
<comment type="cofactor">
    <cofactor evidence="1">
        <name>FMN</name>
        <dbReference type="ChEBI" id="CHEBI:58210"/>
    </cofactor>
</comment>
<evidence type="ECO:0000256" key="9">
    <source>
        <dbReference type="ARBA" id="ARBA00049401"/>
    </source>
</evidence>
<evidence type="ECO:0000256" key="7">
    <source>
        <dbReference type="ARBA" id="ARBA00023033"/>
    </source>
</evidence>